<evidence type="ECO:0000259" key="6">
    <source>
        <dbReference type="Pfam" id="PF00150"/>
    </source>
</evidence>
<keyword evidence="2 3" id="KW-0326">Glycosidase</keyword>
<organism evidence="7 8">
    <name type="scientific">Streptomyces venezuelae</name>
    <dbReference type="NCBI Taxonomy" id="54571"/>
    <lineage>
        <taxon>Bacteria</taxon>
        <taxon>Bacillati</taxon>
        <taxon>Actinomycetota</taxon>
        <taxon>Actinomycetes</taxon>
        <taxon>Kitasatosporales</taxon>
        <taxon>Streptomycetaceae</taxon>
        <taxon>Streptomyces</taxon>
    </lineage>
</organism>
<dbReference type="GO" id="GO:0004553">
    <property type="term" value="F:hydrolase activity, hydrolyzing O-glycosyl compounds"/>
    <property type="evidence" value="ECO:0007669"/>
    <property type="project" value="InterPro"/>
</dbReference>
<reference evidence="7 8" key="1">
    <citation type="submission" date="2018-05" db="EMBL/GenBank/DDBJ databases">
        <title>Streptomyces venezuelae.</title>
        <authorList>
            <person name="Kim W."/>
            <person name="Lee N."/>
            <person name="Cho B.-K."/>
        </authorList>
    </citation>
    <scope>NUCLEOTIDE SEQUENCE [LARGE SCALE GENOMIC DNA]</scope>
    <source>
        <strain evidence="7 8">ATCC 21782</strain>
    </source>
</reference>
<dbReference type="PANTHER" id="PTHR31263:SF0">
    <property type="entry name" value="CELLULASE FAMILY PROTEIN (AFU_ORTHOLOGUE AFUA_5G14560)"/>
    <property type="match status" value="1"/>
</dbReference>
<proteinExistence type="inferred from homology"/>
<dbReference type="Pfam" id="PF00150">
    <property type="entry name" value="Cellulase"/>
    <property type="match status" value="1"/>
</dbReference>
<dbReference type="InterPro" id="IPR001547">
    <property type="entry name" value="Glyco_hydro_5"/>
</dbReference>
<dbReference type="OrthoDB" id="4902692at2"/>
<protein>
    <submittedName>
        <fullName evidence="7">Glycoside hydrolase</fullName>
    </submittedName>
</protein>
<evidence type="ECO:0000256" key="1">
    <source>
        <dbReference type="ARBA" id="ARBA00022801"/>
    </source>
</evidence>
<sequence length="643" mass="69296">MRRPLGRAVLAAALLIGALGAAPAVASATAATATTATKATTPGTAAGISAGLADTWRPPLSTRGRYIVDADGNRFKLKSANWQGAQGSWSGSGDINDPASHHDGEKADQMPLGLDRAPIARILADFRALGINSIRLPFSNEMLHDQRPVSDASVAANPQLRGKTPLQVFDAVVAASTGEGFAVILNNHTITSRFCCGLDGNERWNTSQSTAQWENDWINLARRYKDNKRVVGADLYNEVRRTITDDANWGWGNDHDWWAASQRLGDRLLTEVSPDLLVVVEGINWQGVPADGLPHWRPTLEPVRTLSHTLVASNKLVYAAHFYGYTGPNHTGATGMGETHDLRYQELSREELFATLQRQAFYVSAETGRHFTAPVWISEFGIGSDESNPQARTWFGNFVDHLTANDTDFAYWPLVGWAGHGTWSILNYDTTGRRSGLLDGNDWRATAWNRLVTAPTKTGQIPVSDTWNMLSLDHTDAVQSMRARALGDWDAGARKGACPDGQRLVGLAHRDGRGLCTDAGAAGLAAGGAPTVVKDERYVQQGDWAGGYTKYQCAPNQFMTGYSVRGQAVSAVLCAPAGRTLGTNGRTVWFDRGDNRPAGGPGGEFAQGNYKGQCGTDEYAAGIAFTGAWAKGKTPDALLCRKL</sequence>
<dbReference type="SUPFAM" id="SSF51445">
    <property type="entry name" value="(Trans)glycosidases"/>
    <property type="match status" value="1"/>
</dbReference>
<dbReference type="AlphaFoldDB" id="A0A5P2DE97"/>
<feature type="chain" id="PRO_5038931361" evidence="5">
    <location>
        <begin position="27"/>
        <end position="643"/>
    </location>
</feature>
<evidence type="ECO:0000256" key="4">
    <source>
        <dbReference type="SAM" id="MobiDB-lite"/>
    </source>
</evidence>
<feature type="region of interest" description="Disordered" evidence="4">
    <location>
        <begin position="85"/>
        <end position="105"/>
    </location>
</feature>
<dbReference type="Gene3D" id="3.20.20.80">
    <property type="entry name" value="Glycosidases"/>
    <property type="match status" value="1"/>
</dbReference>
<comment type="similarity">
    <text evidence="3">Belongs to the glycosyl hydrolase 5 (cellulase A) family.</text>
</comment>
<keyword evidence="1 3" id="KW-0378">Hydrolase</keyword>
<gene>
    <name evidence="7" type="ORF">DEJ50_29700</name>
</gene>
<dbReference type="InterPro" id="IPR017853">
    <property type="entry name" value="GH"/>
</dbReference>
<dbReference type="InterPro" id="IPR018087">
    <property type="entry name" value="Glyco_hydro_5_CS"/>
</dbReference>
<evidence type="ECO:0000313" key="7">
    <source>
        <dbReference type="EMBL" id="QES51399.1"/>
    </source>
</evidence>
<evidence type="ECO:0000256" key="2">
    <source>
        <dbReference type="ARBA" id="ARBA00023295"/>
    </source>
</evidence>
<dbReference type="PANTHER" id="PTHR31263">
    <property type="entry name" value="CELLULASE FAMILY PROTEIN (AFU_ORTHOLOGUE AFUA_5G14560)"/>
    <property type="match status" value="1"/>
</dbReference>
<dbReference type="RefSeq" id="WP_150211143.1">
    <property type="nucleotide sequence ID" value="NZ_CP029190.1"/>
</dbReference>
<dbReference type="PROSITE" id="PS00659">
    <property type="entry name" value="GLYCOSYL_HYDROL_F5"/>
    <property type="match status" value="1"/>
</dbReference>
<feature type="domain" description="Glycoside hydrolase family 5" evidence="6">
    <location>
        <begin position="118"/>
        <end position="413"/>
    </location>
</feature>
<evidence type="ECO:0000256" key="3">
    <source>
        <dbReference type="RuleBase" id="RU361153"/>
    </source>
</evidence>
<dbReference type="EMBL" id="CP029190">
    <property type="protein sequence ID" value="QES51399.1"/>
    <property type="molecule type" value="Genomic_DNA"/>
</dbReference>
<feature type="signal peptide" evidence="5">
    <location>
        <begin position="1"/>
        <end position="26"/>
    </location>
</feature>
<evidence type="ECO:0000313" key="8">
    <source>
        <dbReference type="Proteomes" id="UP000325211"/>
    </source>
</evidence>
<dbReference type="Proteomes" id="UP000325211">
    <property type="component" value="Chromosome"/>
</dbReference>
<dbReference type="GO" id="GO:0000272">
    <property type="term" value="P:polysaccharide catabolic process"/>
    <property type="evidence" value="ECO:0007669"/>
    <property type="project" value="InterPro"/>
</dbReference>
<evidence type="ECO:0000256" key="5">
    <source>
        <dbReference type="SAM" id="SignalP"/>
    </source>
</evidence>
<accession>A0A5P2DE97</accession>
<keyword evidence="5" id="KW-0732">Signal</keyword>
<name>A0A5P2DE97_STRVZ</name>